<gene>
    <name evidence="2" type="ORF">KB874_10730</name>
</gene>
<protein>
    <submittedName>
        <fullName evidence="2">Uncharacterized protein</fullName>
    </submittedName>
</protein>
<dbReference type="AlphaFoldDB" id="A0A8J7WBR4"/>
<evidence type="ECO:0000256" key="1">
    <source>
        <dbReference type="SAM" id="SignalP"/>
    </source>
</evidence>
<keyword evidence="3" id="KW-1185">Reference proteome</keyword>
<dbReference type="Proteomes" id="UP000681356">
    <property type="component" value="Unassembled WGS sequence"/>
</dbReference>
<organism evidence="2 3">
    <name type="scientific">Thetidibacter halocola</name>
    <dbReference type="NCBI Taxonomy" id="2827239"/>
    <lineage>
        <taxon>Bacteria</taxon>
        <taxon>Pseudomonadati</taxon>
        <taxon>Pseudomonadota</taxon>
        <taxon>Alphaproteobacteria</taxon>
        <taxon>Rhodobacterales</taxon>
        <taxon>Roseobacteraceae</taxon>
        <taxon>Thetidibacter</taxon>
    </lineage>
</organism>
<feature type="chain" id="PRO_5035293847" evidence="1">
    <location>
        <begin position="25"/>
        <end position="116"/>
    </location>
</feature>
<feature type="signal peptide" evidence="1">
    <location>
        <begin position="1"/>
        <end position="24"/>
    </location>
</feature>
<dbReference type="EMBL" id="JAGTUU010000004">
    <property type="protein sequence ID" value="MBS0124610.1"/>
    <property type="molecule type" value="Genomic_DNA"/>
</dbReference>
<proteinExistence type="predicted"/>
<sequence>MTRLFRGYLALFLALALTLTGHQAAFARGSLPAVGEAVICIGQTVVTVRVDANGQPVTATHLCPDIAATLFVAEAGGFAATAPVAAWVPLDPPLIPVLSAALADVAPQARGPPRVV</sequence>
<evidence type="ECO:0000313" key="2">
    <source>
        <dbReference type="EMBL" id="MBS0124610.1"/>
    </source>
</evidence>
<accession>A0A8J7WBR4</accession>
<keyword evidence="1" id="KW-0732">Signal</keyword>
<reference evidence="2" key="1">
    <citation type="submission" date="2021-04" db="EMBL/GenBank/DDBJ databases">
        <authorList>
            <person name="Yoon J."/>
        </authorList>
    </citation>
    <scope>NUCLEOTIDE SEQUENCE</scope>
    <source>
        <strain evidence="2">KMU-90</strain>
    </source>
</reference>
<name>A0A8J7WBR4_9RHOB</name>
<comment type="caution">
    <text evidence="2">The sequence shown here is derived from an EMBL/GenBank/DDBJ whole genome shotgun (WGS) entry which is preliminary data.</text>
</comment>
<dbReference type="RefSeq" id="WP_212536576.1">
    <property type="nucleotide sequence ID" value="NZ_JAGTUU010000004.1"/>
</dbReference>
<evidence type="ECO:0000313" key="3">
    <source>
        <dbReference type="Proteomes" id="UP000681356"/>
    </source>
</evidence>